<evidence type="ECO:0000313" key="6">
    <source>
        <dbReference type="EMBL" id="MDR6102700.1"/>
    </source>
</evidence>
<accession>A0AAJ2ES03</accession>
<dbReference type="SUPFAM" id="SSF51905">
    <property type="entry name" value="FAD/NAD(P)-binding domain"/>
    <property type="match status" value="1"/>
</dbReference>
<name>A0AAJ2ES03_9HYPH</name>
<dbReference type="InterPro" id="IPR045170">
    <property type="entry name" value="MTOX"/>
</dbReference>
<dbReference type="Gene3D" id="3.50.50.60">
    <property type="entry name" value="FAD/NAD(P)-binding domain"/>
    <property type="match status" value="1"/>
</dbReference>
<keyword evidence="3" id="KW-0274">FAD</keyword>
<proteinExistence type="predicted"/>
<dbReference type="EC" id="1.5.3.1" evidence="6"/>
<gene>
    <name evidence="6" type="ORF">QE369_002897</name>
</gene>
<dbReference type="InterPro" id="IPR006076">
    <property type="entry name" value="FAD-dep_OxRdtase"/>
</dbReference>
<dbReference type="EMBL" id="JAVIZC010000003">
    <property type="protein sequence ID" value="MDR6102700.1"/>
    <property type="molecule type" value="Genomic_DNA"/>
</dbReference>
<reference evidence="6" key="1">
    <citation type="submission" date="2023-08" db="EMBL/GenBank/DDBJ databases">
        <title>Functional and genomic diversity of the sorghum phyllosphere microbiome.</title>
        <authorList>
            <person name="Shade A."/>
        </authorList>
    </citation>
    <scope>NUCLEOTIDE SEQUENCE</scope>
    <source>
        <strain evidence="6">SORGH_AS_0974</strain>
    </source>
</reference>
<dbReference type="AlphaFoldDB" id="A0AAJ2ES03"/>
<feature type="domain" description="FAD dependent oxidoreductase" evidence="5">
    <location>
        <begin position="12"/>
        <end position="377"/>
    </location>
</feature>
<evidence type="ECO:0000256" key="4">
    <source>
        <dbReference type="ARBA" id="ARBA00023002"/>
    </source>
</evidence>
<protein>
    <submittedName>
        <fullName evidence="6">Sarcosine oxidase</fullName>
        <ecNumber evidence="6">1.5.3.1</ecNumber>
    </submittedName>
</protein>
<dbReference type="GO" id="GO:0050660">
    <property type="term" value="F:flavin adenine dinucleotide binding"/>
    <property type="evidence" value="ECO:0007669"/>
    <property type="project" value="InterPro"/>
</dbReference>
<sequence length="401" mass="43219">MHKEVAMVDFKYIVIGAGMMGAAAARHLSSRTDGVALIGPAEPTDRKNHYGVFSSHYDEARITRGFDGDPVWAELAKRSIARYGEIEQKSGIRFYHEVGCLFTGNGKGLGGDYVLGAMSRKDTLGLTVETYEPDALSSRFPMFSLPGDHRGWFEPRNAGYVNPRALVKAQVTIAEQQGSSVLRQTAVKVSDSGSGVKVETLEGHRYTAEKVIVAAGGFTNMADILPLKVDMAATGRTIAFFELDEEKQEAFAGMPSTIVLAESEDDIVYILPPVRYPDGKVYVKIGGESEKGRLETLDQAVQWFHSDGTASEVDFLVRRAIELMPALAGCPVTSGSCVASITRTGYPYIGYTSSSNIAVLTGGNFVSAKSSDEIGRLGAVLLLEGQLSEDDFSAQMAPVFV</sequence>
<organism evidence="6 7">
    <name type="scientific">Agrobacterium larrymoorei</name>
    <dbReference type="NCBI Taxonomy" id="160699"/>
    <lineage>
        <taxon>Bacteria</taxon>
        <taxon>Pseudomonadati</taxon>
        <taxon>Pseudomonadota</taxon>
        <taxon>Alphaproteobacteria</taxon>
        <taxon>Hyphomicrobiales</taxon>
        <taxon>Rhizobiaceae</taxon>
        <taxon>Rhizobium/Agrobacterium group</taxon>
        <taxon>Agrobacterium</taxon>
    </lineage>
</organism>
<evidence type="ECO:0000256" key="3">
    <source>
        <dbReference type="ARBA" id="ARBA00022827"/>
    </source>
</evidence>
<dbReference type="Pfam" id="PF01266">
    <property type="entry name" value="DAO"/>
    <property type="match status" value="1"/>
</dbReference>
<keyword evidence="2" id="KW-0285">Flavoprotein</keyword>
<dbReference type="Proteomes" id="UP001255601">
    <property type="component" value="Unassembled WGS sequence"/>
</dbReference>
<dbReference type="GO" id="GO:0008115">
    <property type="term" value="F:sarcosine oxidase activity"/>
    <property type="evidence" value="ECO:0007669"/>
    <property type="project" value="UniProtKB-EC"/>
</dbReference>
<dbReference type="InterPro" id="IPR036188">
    <property type="entry name" value="FAD/NAD-bd_sf"/>
</dbReference>
<comment type="caution">
    <text evidence="6">The sequence shown here is derived from an EMBL/GenBank/DDBJ whole genome shotgun (WGS) entry which is preliminary data.</text>
</comment>
<evidence type="ECO:0000313" key="7">
    <source>
        <dbReference type="Proteomes" id="UP001255601"/>
    </source>
</evidence>
<comment type="cofactor">
    <cofactor evidence="1">
        <name>FAD</name>
        <dbReference type="ChEBI" id="CHEBI:57692"/>
    </cofactor>
</comment>
<dbReference type="PANTHER" id="PTHR10961">
    <property type="entry name" value="PEROXISOMAL SARCOSINE OXIDASE"/>
    <property type="match status" value="1"/>
</dbReference>
<evidence type="ECO:0000256" key="1">
    <source>
        <dbReference type="ARBA" id="ARBA00001974"/>
    </source>
</evidence>
<keyword evidence="4 6" id="KW-0560">Oxidoreductase</keyword>
<dbReference type="Gene3D" id="3.30.9.10">
    <property type="entry name" value="D-Amino Acid Oxidase, subunit A, domain 2"/>
    <property type="match status" value="1"/>
</dbReference>
<dbReference type="PANTHER" id="PTHR10961:SF10">
    <property type="entry name" value="FAD DEPENDENT OXIDOREDUCTASE DOMAIN-CONTAINING PROTEIN"/>
    <property type="match status" value="1"/>
</dbReference>
<evidence type="ECO:0000259" key="5">
    <source>
        <dbReference type="Pfam" id="PF01266"/>
    </source>
</evidence>
<evidence type="ECO:0000256" key="2">
    <source>
        <dbReference type="ARBA" id="ARBA00022630"/>
    </source>
</evidence>